<accession>A0A9X6YF54</accession>
<protein>
    <submittedName>
        <fullName evidence="1">Uncharacterized protein</fullName>
    </submittedName>
</protein>
<dbReference type="EMBL" id="NUPM01000042">
    <property type="protein sequence ID" value="PGY99094.1"/>
    <property type="molecule type" value="Genomic_DNA"/>
</dbReference>
<evidence type="ECO:0000313" key="4">
    <source>
        <dbReference type="Proteomes" id="UP000223445"/>
    </source>
</evidence>
<proteinExistence type="predicted"/>
<organism evidence="1 3">
    <name type="scientific">Bacillus thuringiensis</name>
    <dbReference type="NCBI Taxonomy" id="1428"/>
    <lineage>
        <taxon>Bacteria</taxon>
        <taxon>Bacillati</taxon>
        <taxon>Bacillota</taxon>
        <taxon>Bacilli</taxon>
        <taxon>Bacillales</taxon>
        <taxon>Bacillaceae</taxon>
        <taxon>Bacillus</taxon>
        <taxon>Bacillus cereus group</taxon>
    </lineage>
</organism>
<evidence type="ECO:0000313" key="3">
    <source>
        <dbReference type="Proteomes" id="UP000220127"/>
    </source>
</evidence>
<dbReference type="InterPro" id="IPR049457">
    <property type="entry name" value="Emfourin"/>
</dbReference>
<name>A0A9X6YF54_BACTU</name>
<evidence type="ECO:0000313" key="2">
    <source>
        <dbReference type="EMBL" id="PGY99094.1"/>
    </source>
</evidence>
<gene>
    <name evidence="2" type="ORF">COE48_30885</name>
    <name evidence="1" type="ORF">CON01_22310</name>
</gene>
<evidence type="ECO:0000313" key="1">
    <source>
        <dbReference type="EMBL" id="PED12311.1"/>
    </source>
</evidence>
<dbReference type="AlphaFoldDB" id="A0A9X6YF54"/>
<dbReference type="Pfam" id="PF20242">
    <property type="entry name" value="Emfourin"/>
    <property type="match status" value="1"/>
</dbReference>
<reference evidence="3 4" key="1">
    <citation type="submission" date="2017-09" db="EMBL/GenBank/DDBJ databases">
        <title>Large-scale bioinformatics analysis of Bacillus genomes uncovers conserved roles of natural products in bacterial physiology.</title>
        <authorList>
            <consortium name="Agbiome Team Llc"/>
            <person name="Bleich R.M."/>
            <person name="Grubbs K.J."/>
            <person name="Santa Maria K.C."/>
            <person name="Allen S.E."/>
            <person name="Farag S."/>
            <person name="Shank E.A."/>
            <person name="Bowers A."/>
        </authorList>
    </citation>
    <scope>NUCLEOTIDE SEQUENCE [LARGE SCALE GENOMIC DNA]</scope>
    <source>
        <strain evidence="2 4">AFS030179</strain>
        <strain evidence="1 3">AFS094940</strain>
    </source>
</reference>
<dbReference type="Proteomes" id="UP000220127">
    <property type="component" value="Unassembled WGS sequence"/>
</dbReference>
<comment type="caution">
    <text evidence="1">The sequence shown here is derived from an EMBL/GenBank/DDBJ whole genome shotgun (WGS) entry which is preliminary data.</text>
</comment>
<dbReference type="EMBL" id="NVMD01000025">
    <property type="protein sequence ID" value="PED12311.1"/>
    <property type="molecule type" value="Genomic_DNA"/>
</dbReference>
<dbReference type="Proteomes" id="UP000223445">
    <property type="component" value="Unassembled WGS sequence"/>
</dbReference>
<dbReference type="RefSeq" id="WP_086424147.1">
    <property type="nucleotide sequence ID" value="NZ_JBALLD010000002.1"/>
</dbReference>
<sequence length="106" mass="12402">MEINFTSHGGFANLQLVYNVETNKLPTKISKKIQNIINKYQIWEINDTITEKHTSLPPSIFYYELLLKDNDKQKNFICNDLNAPVELRPLLTFLQELAINHKLDLQ</sequence>